<dbReference type="EMBL" id="CAJVPZ010013530">
    <property type="protein sequence ID" value="CAG8649546.1"/>
    <property type="molecule type" value="Genomic_DNA"/>
</dbReference>
<keyword evidence="2" id="KW-1185">Reference proteome</keyword>
<feature type="non-terminal residue" evidence="1">
    <location>
        <position position="1"/>
    </location>
</feature>
<accession>A0A9N9DW87</accession>
<proteinExistence type="predicted"/>
<evidence type="ECO:0000313" key="2">
    <source>
        <dbReference type="Proteomes" id="UP000789396"/>
    </source>
</evidence>
<protein>
    <submittedName>
        <fullName evidence="1">18155_t:CDS:1</fullName>
    </submittedName>
</protein>
<dbReference type="OrthoDB" id="2440775at2759"/>
<reference evidence="1" key="1">
    <citation type="submission" date="2021-06" db="EMBL/GenBank/DDBJ databases">
        <authorList>
            <person name="Kallberg Y."/>
            <person name="Tangrot J."/>
            <person name="Rosling A."/>
        </authorList>
    </citation>
    <scope>NUCLEOTIDE SEQUENCE</scope>
    <source>
        <strain evidence="1">IN212</strain>
    </source>
</reference>
<evidence type="ECO:0000313" key="1">
    <source>
        <dbReference type="EMBL" id="CAG8649546.1"/>
    </source>
</evidence>
<dbReference type="Proteomes" id="UP000789396">
    <property type="component" value="Unassembled WGS sequence"/>
</dbReference>
<gene>
    <name evidence="1" type="ORF">RFULGI_LOCUS8393</name>
</gene>
<name>A0A9N9DW87_9GLOM</name>
<dbReference type="AlphaFoldDB" id="A0A9N9DW87"/>
<comment type="caution">
    <text evidence="1">The sequence shown here is derived from an EMBL/GenBank/DDBJ whole genome shotgun (WGS) entry which is preliminary data.</text>
</comment>
<sequence>NTSNDANNLELPLENNSFSEELLDMTINESPYNVQNNDDNILHYDLNEVYELISKLFEEFKISNKSTHFAFEIELEQDLIIASLDQQNLTDVSDLKAIEKKFCQFAKILIVPLESGSEYY</sequence>
<organism evidence="1 2">
    <name type="scientific">Racocetra fulgida</name>
    <dbReference type="NCBI Taxonomy" id="60492"/>
    <lineage>
        <taxon>Eukaryota</taxon>
        <taxon>Fungi</taxon>
        <taxon>Fungi incertae sedis</taxon>
        <taxon>Mucoromycota</taxon>
        <taxon>Glomeromycotina</taxon>
        <taxon>Glomeromycetes</taxon>
        <taxon>Diversisporales</taxon>
        <taxon>Gigasporaceae</taxon>
        <taxon>Racocetra</taxon>
    </lineage>
</organism>